<proteinExistence type="predicted"/>
<dbReference type="Gene3D" id="1.10.238.10">
    <property type="entry name" value="EF-hand"/>
    <property type="match status" value="2"/>
</dbReference>
<dbReference type="GO" id="GO:0005509">
    <property type="term" value="F:calcium ion binding"/>
    <property type="evidence" value="ECO:0007669"/>
    <property type="project" value="InterPro"/>
</dbReference>
<feature type="domain" description="EF-hand" evidence="2">
    <location>
        <begin position="24"/>
        <end position="59"/>
    </location>
</feature>
<organism evidence="3 4">
    <name type="scientific">Symbiodinium natans</name>
    <dbReference type="NCBI Taxonomy" id="878477"/>
    <lineage>
        <taxon>Eukaryota</taxon>
        <taxon>Sar</taxon>
        <taxon>Alveolata</taxon>
        <taxon>Dinophyceae</taxon>
        <taxon>Suessiales</taxon>
        <taxon>Symbiodiniaceae</taxon>
        <taxon>Symbiodinium</taxon>
    </lineage>
</organism>
<accession>A0A812U7W2</accession>
<dbReference type="PROSITE" id="PS00018">
    <property type="entry name" value="EF_HAND_1"/>
    <property type="match status" value="1"/>
</dbReference>
<dbReference type="OrthoDB" id="40902at2759"/>
<evidence type="ECO:0000313" key="4">
    <source>
        <dbReference type="Proteomes" id="UP000604046"/>
    </source>
</evidence>
<evidence type="ECO:0000313" key="3">
    <source>
        <dbReference type="EMBL" id="CAE7564919.1"/>
    </source>
</evidence>
<dbReference type="PROSITE" id="PS50222">
    <property type="entry name" value="EF_HAND_2"/>
    <property type="match status" value="1"/>
</dbReference>
<sequence>MDQEFPAFSYTEFVAATFDRSRHSTEAVCRAAFRCFDKDNSGQLEPAELVDGYLLGKLEPEEARVEGLGFRA</sequence>
<dbReference type="InterPro" id="IPR018247">
    <property type="entry name" value="EF_Hand_1_Ca_BS"/>
</dbReference>
<evidence type="ECO:0000259" key="2">
    <source>
        <dbReference type="PROSITE" id="PS50222"/>
    </source>
</evidence>
<dbReference type="Proteomes" id="UP000604046">
    <property type="component" value="Unassembled WGS sequence"/>
</dbReference>
<dbReference type="AlphaFoldDB" id="A0A812U7W2"/>
<protein>
    <submittedName>
        <fullName evidence="3">CPK2 protein</fullName>
    </submittedName>
</protein>
<dbReference type="SUPFAM" id="SSF47473">
    <property type="entry name" value="EF-hand"/>
    <property type="match status" value="1"/>
</dbReference>
<evidence type="ECO:0000256" key="1">
    <source>
        <dbReference type="ARBA" id="ARBA00022837"/>
    </source>
</evidence>
<name>A0A812U7W2_9DINO</name>
<keyword evidence="4" id="KW-1185">Reference proteome</keyword>
<gene>
    <name evidence="3" type="primary">CPK2</name>
    <name evidence="3" type="ORF">SNAT2548_LOCUS31983</name>
</gene>
<dbReference type="EMBL" id="CAJNDS010002686">
    <property type="protein sequence ID" value="CAE7564919.1"/>
    <property type="molecule type" value="Genomic_DNA"/>
</dbReference>
<dbReference type="InterPro" id="IPR011992">
    <property type="entry name" value="EF-hand-dom_pair"/>
</dbReference>
<reference evidence="3" key="1">
    <citation type="submission" date="2021-02" db="EMBL/GenBank/DDBJ databases">
        <authorList>
            <person name="Dougan E. K."/>
            <person name="Rhodes N."/>
            <person name="Thang M."/>
            <person name="Chan C."/>
        </authorList>
    </citation>
    <scope>NUCLEOTIDE SEQUENCE</scope>
</reference>
<keyword evidence="1" id="KW-0106">Calcium</keyword>
<comment type="caution">
    <text evidence="3">The sequence shown here is derived from an EMBL/GenBank/DDBJ whole genome shotgun (WGS) entry which is preliminary data.</text>
</comment>
<dbReference type="InterPro" id="IPR002048">
    <property type="entry name" value="EF_hand_dom"/>
</dbReference>